<gene>
    <name evidence="2" type="ORF">MBM_09719</name>
</gene>
<keyword evidence="1" id="KW-0732">Signal</keyword>
<proteinExistence type="predicted"/>
<organism evidence="2 3">
    <name type="scientific">Marssonina brunnea f. sp. multigermtubi (strain MB_m1)</name>
    <name type="common">Marssonina leaf spot fungus</name>
    <dbReference type="NCBI Taxonomy" id="1072389"/>
    <lineage>
        <taxon>Eukaryota</taxon>
        <taxon>Fungi</taxon>
        <taxon>Dikarya</taxon>
        <taxon>Ascomycota</taxon>
        <taxon>Pezizomycotina</taxon>
        <taxon>Leotiomycetes</taxon>
        <taxon>Helotiales</taxon>
        <taxon>Drepanopezizaceae</taxon>
        <taxon>Drepanopeziza</taxon>
    </lineage>
</organism>
<dbReference type="Proteomes" id="UP000006753">
    <property type="component" value="Unassembled WGS sequence"/>
</dbReference>
<dbReference type="OrthoDB" id="3497702at2759"/>
<dbReference type="AlphaFoldDB" id="K1WIT4"/>
<feature type="chain" id="PRO_5003852956" description="Ubiquitin 3 binding protein But2 C-terminal domain-containing protein" evidence="1">
    <location>
        <begin position="19"/>
        <end position="120"/>
    </location>
</feature>
<dbReference type="InParanoid" id="K1WIT4"/>
<dbReference type="GeneID" id="18765654"/>
<evidence type="ECO:0000313" key="3">
    <source>
        <dbReference type="Proteomes" id="UP000006753"/>
    </source>
</evidence>
<feature type="signal peptide" evidence="1">
    <location>
        <begin position="1"/>
        <end position="18"/>
    </location>
</feature>
<name>K1WIT4_MARBU</name>
<dbReference type="EMBL" id="JH921464">
    <property type="protein sequence ID" value="EKD12082.1"/>
    <property type="molecule type" value="Genomic_DNA"/>
</dbReference>
<dbReference type="HOGENOM" id="CLU_2050132_0_0_1"/>
<evidence type="ECO:0000313" key="2">
    <source>
        <dbReference type="EMBL" id="EKD12082.1"/>
    </source>
</evidence>
<dbReference type="KEGG" id="mbe:MBM_09719"/>
<reference evidence="2 3" key="1">
    <citation type="journal article" date="2012" name="BMC Genomics">
        <title>Sequencing the genome of Marssonina brunnea reveals fungus-poplar co-evolution.</title>
        <authorList>
            <person name="Zhu S."/>
            <person name="Cao Y.-Z."/>
            <person name="Jiang C."/>
            <person name="Tan B.-Y."/>
            <person name="Wang Z."/>
            <person name="Feng S."/>
            <person name="Zhang L."/>
            <person name="Su X.-H."/>
            <person name="Brejova B."/>
            <person name="Vinar T."/>
            <person name="Xu M."/>
            <person name="Wang M.-X."/>
            <person name="Zhang S.-G."/>
            <person name="Huang M.-R."/>
            <person name="Wu R."/>
            <person name="Zhou Y."/>
        </authorList>
    </citation>
    <scope>NUCLEOTIDE SEQUENCE [LARGE SCALE GENOMIC DNA]</scope>
    <source>
        <strain evidence="2 3">MB_m1</strain>
    </source>
</reference>
<sequence length="120" mass="12893">MQFTTILSAALLAVVASAGPIIPTTTVQFSNEASGRNFNAVIPFGVTQSVATLLAGSPLDSGHTFLATSFFLQSNFQGVQCYLQLPHYTVTITEQHTYQGFAPVSNPLDLVNAQITCYKY</sequence>
<evidence type="ECO:0000256" key="1">
    <source>
        <dbReference type="SAM" id="SignalP"/>
    </source>
</evidence>
<keyword evidence="3" id="KW-1185">Reference proteome</keyword>
<accession>K1WIT4</accession>
<evidence type="ECO:0008006" key="4">
    <source>
        <dbReference type="Google" id="ProtNLM"/>
    </source>
</evidence>
<protein>
    <recommendedName>
        <fullName evidence="4">Ubiquitin 3 binding protein But2 C-terminal domain-containing protein</fullName>
    </recommendedName>
</protein>